<dbReference type="EC" id="2.1.1.-" evidence="4"/>
<evidence type="ECO:0000256" key="2">
    <source>
        <dbReference type="ARBA" id="ARBA00022603"/>
    </source>
</evidence>
<accession>D1CEC1</accession>
<dbReference type="PANTHER" id="PTHR13370">
    <property type="entry name" value="RNA METHYLASE-RELATED"/>
    <property type="match status" value="1"/>
</dbReference>
<dbReference type="PANTHER" id="PTHR13370:SF3">
    <property type="entry name" value="TRNA (GUANINE(10)-N2)-METHYLTRANSFERASE HOMOLOG"/>
    <property type="match status" value="1"/>
</dbReference>
<organism evidence="6 7">
    <name type="scientific">Thermobaculum terrenum (strain ATCC BAA-798 / CCMEE 7001 / YNP1)</name>
    <dbReference type="NCBI Taxonomy" id="525904"/>
    <lineage>
        <taxon>Bacteria</taxon>
        <taxon>Bacillati</taxon>
        <taxon>Chloroflexota</taxon>
        <taxon>Chloroflexia</taxon>
        <taxon>Candidatus Thermobaculales</taxon>
        <taxon>Candidatus Thermobaculaceae</taxon>
        <taxon>Thermobaculum</taxon>
    </lineage>
</organism>
<keyword evidence="3 6" id="KW-0808">Transferase</keyword>
<dbReference type="SUPFAM" id="SSF53335">
    <property type="entry name" value="S-adenosyl-L-methionine-dependent methyltransferases"/>
    <property type="match status" value="1"/>
</dbReference>
<dbReference type="GO" id="GO:0003677">
    <property type="term" value="F:DNA binding"/>
    <property type="evidence" value="ECO:0007669"/>
    <property type="project" value="InterPro"/>
</dbReference>
<proteinExistence type="inferred from homology"/>
<dbReference type="GO" id="GO:0008170">
    <property type="term" value="F:N-methyltransferase activity"/>
    <property type="evidence" value="ECO:0007669"/>
    <property type="project" value="InterPro"/>
</dbReference>
<dbReference type="Pfam" id="PF01555">
    <property type="entry name" value="N6_N4_Mtase"/>
    <property type="match status" value="1"/>
</dbReference>
<dbReference type="AlphaFoldDB" id="D1CEC1"/>
<dbReference type="RefSeq" id="WP_012874312.1">
    <property type="nucleotide sequence ID" value="NC_013525.1"/>
</dbReference>
<sequence length="289" mass="33210">MSSSNKIFFGDNLRVLESLPSNSVNLIYIDPPFNTGRRQVRISMSVDRDDQGDRKGFGGYKYLTKVLGKLSFDDIYDDYLAFLEPRLREAHRVLTANGALYFHIDYREVHYCKILLDSIFGRDNFLNEIIWAYDYGGRSKRKWPTKHDNILYYVKDRNNYVFNADEIDRLPYMAPSLVGGDKAKLGKLPTDVWWQTIVSPTGKEKTGYPTQKPLAILERIIRASSCPGDIVLDFFAGSGTTGVAAHKLGRSFILVDNNEEAIRVMRSRFRDVPVEFITLEDYKYEDKAV</sequence>
<reference evidence="7" key="1">
    <citation type="journal article" date="2010" name="Stand. Genomic Sci.">
        <title>Complete genome sequence of 'Thermobaculum terrenum' type strain (YNP1).</title>
        <authorList>
            <person name="Kiss H."/>
            <person name="Cleland D."/>
            <person name="Lapidus A."/>
            <person name="Lucas S."/>
            <person name="Glavina Del Rio T."/>
            <person name="Nolan M."/>
            <person name="Tice H."/>
            <person name="Han C."/>
            <person name="Goodwin L."/>
            <person name="Pitluck S."/>
            <person name="Liolios K."/>
            <person name="Ivanova N."/>
            <person name="Mavromatis K."/>
            <person name="Ovchinnikova G."/>
            <person name="Pati A."/>
            <person name="Chen A."/>
            <person name="Palaniappan K."/>
            <person name="Land M."/>
            <person name="Hauser L."/>
            <person name="Chang Y."/>
            <person name="Jeffries C."/>
            <person name="Lu M."/>
            <person name="Brettin T."/>
            <person name="Detter J."/>
            <person name="Goker M."/>
            <person name="Tindall B."/>
            <person name="Beck B."/>
            <person name="McDermott T."/>
            <person name="Woyke T."/>
            <person name="Bristow J."/>
            <person name="Eisen J."/>
            <person name="Markowitz V."/>
            <person name="Hugenholtz P."/>
            <person name="Kyrpides N."/>
            <person name="Klenk H."/>
            <person name="Cheng J."/>
        </authorList>
    </citation>
    <scope>NUCLEOTIDE SEQUENCE [LARGE SCALE GENOMIC DNA]</scope>
    <source>
        <strain evidence="7">ATCC BAA-798 / YNP1</strain>
    </source>
</reference>
<dbReference type="STRING" id="525904.Tter_0355"/>
<dbReference type="PRINTS" id="PR00508">
    <property type="entry name" value="S21N4MTFRASE"/>
</dbReference>
<dbReference type="InterPro" id="IPR002941">
    <property type="entry name" value="DNA_methylase_N4/N6"/>
</dbReference>
<evidence type="ECO:0000256" key="3">
    <source>
        <dbReference type="ARBA" id="ARBA00022679"/>
    </source>
</evidence>
<dbReference type="InterPro" id="IPR002052">
    <property type="entry name" value="DNA_methylase_N6_adenine_CS"/>
</dbReference>
<dbReference type="OrthoDB" id="9800801at2"/>
<keyword evidence="7" id="KW-1185">Reference proteome</keyword>
<dbReference type="GO" id="GO:0032259">
    <property type="term" value="P:methylation"/>
    <property type="evidence" value="ECO:0007669"/>
    <property type="project" value="UniProtKB-KW"/>
</dbReference>
<dbReference type="EMBL" id="CP001825">
    <property type="protein sequence ID" value="ACZ41277.1"/>
    <property type="molecule type" value="Genomic_DNA"/>
</dbReference>
<evidence type="ECO:0000256" key="4">
    <source>
        <dbReference type="RuleBase" id="RU362026"/>
    </source>
</evidence>
<dbReference type="eggNOG" id="COG2189">
    <property type="taxonomic scope" value="Bacteria"/>
</dbReference>
<evidence type="ECO:0000256" key="1">
    <source>
        <dbReference type="ARBA" id="ARBA00006594"/>
    </source>
</evidence>
<dbReference type="InterPro" id="IPR001091">
    <property type="entry name" value="RM_Methyltransferase"/>
</dbReference>
<dbReference type="KEGG" id="ttr:Tter_0355"/>
<keyword evidence="2 6" id="KW-0489">Methyltransferase</keyword>
<protein>
    <recommendedName>
        <fullName evidence="4">Methyltransferase</fullName>
        <ecNumber evidence="4">2.1.1.-</ecNumber>
    </recommendedName>
</protein>
<gene>
    <name evidence="6" type="ordered locus">Tter_0355</name>
</gene>
<evidence type="ECO:0000313" key="6">
    <source>
        <dbReference type="EMBL" id="ACZ41277.1"/>
    </source>
</evidence>
<evidence type="ECO:0000259" key="5">
    <source>
        <dbReference type="Pfam" id="PF01555"/>
    </source>
</evidence>
<dbReference type="REBASE" id="22998">
    <property type="entry name" value="M.Tte798ORF355P"/>
</dbReference>
<dbReference type="PROSITE" id="PS00092">
    <property type="entry name" value="N6_MTASE"/>
    <property type="match status" value="1"/>
</dbReference>
<dbReference type="Gene3D" id="3.40.50.150">
    <property type="entry name" value="Vaccinia Virus protein VP39"/>
    <property type="match status" value="1"/>
</dbReference>
<dbReference type="InterPro" id="IPR029063">
    <property type="entry name" value="SAM-dependent_MTases_sf"/>
</dbReference>
<name>D1CEC1_THET1</name>
<evidence type="ECO:0000313" key="7">
    <source>
        <dbReference type="Proteomes" id="UP000000323"/>
    </source>
</evidence>
<dbReference type="GO" id="GO:0005737">
    <property type="term" value="C:cytoplasm"/>
    <property type="evidence" value="ECO:0007669"/>
    <property type="project" value="TreeGrafter"/>
</dbReference>
<dbReference type="Proteomes" id="UP000000323">
    <property type="component" value="Chromosome 1"/>
</dbReference>
<dbReference type="HOGENOM" id="CLU_024927_10_4_0"/>
<comment type="similarity">
    <text evidence="1 4">Belongs to the N(4)/N(6)-methyltransferase family.</text>
</comment>
<feature type="domain" description="DNA methylase N-4/N-6" evidence="5">
    <location>
        <begin position="24"/>
        <end position="264"/>
    </location>
</feature>